<dbReference type="Proteomes" id="UP001222325">
    <property type="component" value="Unassembled WGS sequence"/>
</dbReference>
<gene>
    <name evidence="2" type="ORF">B0H15DRAFT_950781</name>
</gene>
<name>A0AAD6U0K4_9AGAR</name>
<proteinExistence type="predicted"/>
<protein>
    <submittedName>
        <fullName evidence="2">Uncharacterized protein</fullName>
    </submittedName>
</protein>
<comment type="caution">
    <text evidence="2">The sequence shown here is derived from an EMBL/GenBank/DDBJ whole genome shotgun (WGS) entry which is preliminary data.</text>
</comment>
<accession>A0AAD6U0K4</accession>
<reference evidence="2" key="1">
    <citation type="submission" date="2023-03" db="EMBL/GenBank/DDBJ databases">
        <title>Massive genome expansion in bonnet fungi (Mycena s.s.) driven by repeated elements and novel gene families across ecological guilds.</title>
        <authorList>
            <consortium name="Lawrence Berkeley National Laboratory"/>
            <person name="Harder C.B."/>
            <person name="Miyauchi S."/>
            <person name="Viragh M."/>
            <person name="Kuo A."/>
            <person name="Thoen E."/>
            <person name="Andreopoulos B."/>
            <person name="Lu D."/>
            <person name="Skrede I."/>
            <person name="Drula E."/>
            <person name="Henrissat B."/>
            <person name="Morin E."/>
            <person name="Kohler A."/>
            <person name="Barry K."/>
            <person name="LaButti K."/>
            <person name="Morin E."/>
            <person name="Salamov A."/>
            <person name="Lipzen A."/>
            <person name="Mereny Z."/>
            <person name="Hegedus B."/>
            <person name="Baldrian P."/>
            <person name="Stursova M."/>
            <person name="Weitz H."/>
            <person name="Taylor A."/>
            <person name="Grigoriev I.V."/>
            <person name="Nagy L.G."/>
            <person name="Martin F."/>
            <person name="Kauserud H."/>
        </authorList>
    </citation>
    <scope>NUCLEOTIDE SEQUENCE</scope>
    <source>
        <strain evidence="2">CBHHK173m</strain>
    </source>
</reference>
<feature type="compositionally biased region" description="Pro residues" evidence="1">
    <location>
        <begin position="87"/>
        <end position="98"/>
    </location>
</feature>
<sequence>MHIASTASPHRAQIASVSHFDHPPFRSTMPSVDALVFLHHLAYPTFRPTPSSVGPAPLSVVLARWAIPGPALALPAEDDDDDEHRLSPPPPPPTPLPKGPQREDQDVRATLDAWPTRAPWYVADTTQTDAGLRVDASQRRKCSSSGQLSERSWFGVNGEIVVSSSSSSSARLAVFSQRRHRSHHADKAPHAHRHFALFLVPRRPQGSTLFTPHHHSTTLLFPYAACTHTDKA</sequence>
<evidence type="ECO:0000313" key="2">
    <source>
        <dbReference type="EMBL" id="KAJ7085645.1"/>
    </source>
</evidence>
<evidence type="ECO:0000313" key="3">
    <source>
        <dbReference type="Proteomes" id="UP001222325"/>
    </source>
</evidence>
<keyword evidence="3" id="KW-1185">Reference proteome</keyword>
<dbReference type="EMBL" id="JARJCN010000033">
    <property type="protein sequence ID" value="KAJ7085645.1"/>
    <property type="molecule type" value="Genomic_DNA"/>
</dbReference>
<feature type="region of interest" description="Disordered" evidence="1">
    <location>
        <begin position="72"/>
        <end position="106"/>
    </location>
</feature>
<dbReference type="AlphaFoldDB" id="A0AAD6U0K4"/>
<organism evidence="2 3">
    <name type="scientific">Mycena belliarum</name>
    <dbReference type="NCBI Taxonomy" id="1033014"/>
    <lineage>
        <taxon>Eukaryota</taxon>
        <taxon>Fungi</taxon>
        <taxon>Dikarya</taxon>
        <taxon>Basidiomycota</taxon>
        <taxon>Agaricomycotina</taxon>
        <taxon>Agaricomycetes</taxon>
        <taxon>Agaricomycetidae</taxon>
        <taxon>Agaricales</taxon>
        <taxon>Marasmiineae</taxon>
        <taxon>Mycenaceae</taxon>
        <taxon>Mycena</taxon>
    </lineage>
</organism>
<evidence type="ECO:0000256" key="1">
    <source>
        <dbReference type="SAM" id="MobiDB-lite"/>
    </source>
</evidence>